<protein>
    <recommendedName>
        <fullName evidence="3">DUF4283 domain-containing protein</fullName>
    </recommendedName>
</protein>
<dbReference type="AlphaFoldDB" id="A0A9D3W7S7"/>
<comment type="caution">
    <text evidence="1">The sequence shown here is derived from an EMBL/GenBank/DDBJ whole genome shotgun (WGS) entry which is preliminary data.</text>
</comment>
<reference evidence="1 2" key="1">
    <citation type="journal article" date="2021" name="Plant Biotechnol. J.">
        <title>Multi-omics assisted identification of the key and species-specific regulatory components of drought-tolerant mechanisms in Gossypium stocksii.</title>
        <authorList>
            <person name="Yu D."/>
            <person name="Ke L."/>
            <person name="Zhang D."/>
            <person name="Wu Y."/>
            <person name="Sun Y."/>
            <person name="Mei J."/>
            <person name="Sun J."/>
            <person name="Sun Y."/>
        </authorList>
    </citation>
    <scope>NUCLEOTIDE SEQUENCE [LARGE SCALE GENOMIC DNA]</scope>
    <source>
        <strain evidence="2">cv. E1</strain>
        <tissue evidence="1">Leaf</tissue>
    </source>
</reference>
<dbReference type="PANTHER" id="PTHR31286">
    <property type="entry name" value="GLYCINE-RICH CELL WALL STRUCTURAL PROTEIN 1.8-LIKE"/>
    <property type="match status" value="1"/>
</dbReference>
<dbReference type="InterPro" id="IPR040256">
    <property type="entry name" value="At4g02000-like"/>
</dbReference>
<dbReference type="OrthoDB" id="10466345at2759"/>
<dbReference type="Proteomes" id="UP000828251">
    <property type="component" value="Unassembled WGS sequence"/>
</dbReference>
<sequence length="467" mass="51584">MNGVESLPKDRIGDGEDSIANHNTKKFQFKDGSVASSTNMVVDSSPVNEVSWKDKLLGGSISNSIDDVTKIDLVFEDGDIHRSNLNSILSTNFSDRINKILIKGMELIVVVKILGADYDAALSQGHWIVFGHYLTVQPWIVDFDQSRPFSYGVLAWIRFLGLPGFLYQRKILEEIGSLIGEVFKIDIKTENRERGQFTRMTFFVDLEKPLTSQVLVNCRLQCVEFEALLEGPSSLVYLGSKQNTGQTPPTSNMGSEGAAGHGNINPTAPISFLNDIATSLHVNLTFEKHPKANVGIISNALDPKKHSAVTFQEKLAIKSISKVRSDSPIIPKGHGIENKKGIDHNREASFKSIRRHGGKFKPASNSSVSLPEAMGSMVELISGQAGIPIEKSDVTSDIVRVFNRLLRPNLVSLLETRVSGEKADLVIAKICFHNSHHVEAVEFSRGIWIGWKDTINVEVFQSYPNLF</sequence>
<proteinExistence type="predicted"/>
<keyword evidence="2" id="KW-1185">Reference proteome</keyword>
<name>A0A9D3W7S7_9ROSI</name>
<dbReference type="EMBL" id="JAIQCV010000003">
    <property type="protein sequence ID" value="KAH1113658.1"/>
    <property type="molecule type" value="Genomic_DNA"/>
</dbReference>
<evidence type="ECO:0000313" key="2">
    <source>
        <dbReference type="Proteomes" id="UP000828251"/>
    </source>
</evidence>
<organism evidence="1 2">
    <name type="scientific">Gossypium stocksii</name>
    <dbReference type="NCBI Taxonomy" id="47602"/>
    <lineage>
        <taxon>Eukaryota</taxon>
        <taxon>Viridiplantae</taxon>
        <taxon>Streptophyta</taxon>
        <taxon>Embryophyta</taxon>
        <taxon>Tracheophyta</taxon>
        <taxon>Spermatophyta</taxon>
        <taxon>Magnoliopsida</taxon>
        <taxon>eudicotyledons</taxon>
        <taxon>Gunneridae</taxon>
        <taxon>Pentapetalae</taxon>
        <taxon>rosids</taxon>
        <taxon>malvids</taxon>
        <taxon>Malvales</taxon>
        <taxon>Malvaceae</taxon>
        <taxon>Malvoideae</taxon>
        <taxon>Gossypium</taxon>
    </lineage>
</organism>
<evidence type="ECO:0008006" key="3">
    <source>
        <dbReference type="Google" id="ProtNLM"/>
    </source>
</evidence>
<accession>A0A9D3W7S7</accession>
<dbReference type="PANTHER" id="PTHR31286:SF173">
    <property type="entry name" value="DUF4283 DOMAIN-CONTAINING PROTEIN"/>
    <property type="match status" value="1"/>
</dbReference>
<gene>
    <name evidence="1" type="ORF">J1N35_007036</name>
</gene>
<evidence type="ECO:0000313" key="1">
    <source>
        <dbReference type="EMBL" id="KAH1113658.1"/>
    </source>
</evidence>